<dbReference type="EMBL" id="JBITYG010000003">
    <property type="protein sequence ID" value="MFI9101585.1"/>
    <property type="molecule type" value="Genomic_DNA"/>
</dbReference>
<comment type="caution">
    <text evidence="5">The sequence shown here is derived from an EMBL/GenBank/DDBJ whole genome shotgun (WGS) entry which is preliminary data.</text>
</comment>
<protein>
    <submittedName>
        <fullName evidence="5">DUF6597 domain-containing transcriptional factor</fullName>
    </submittedName>
</protein>
<keyword evidence="6" id="KW-1185">Reference proteome</keyword>
<organism evidence="5 6">
    <name type="scientific">Streptomyces fildesensis</name>
    <dbReference type="NCBI Taxonomy" id="375757"/>
    <lineage>
        <taxon>Bacteria</taxon>
        <taxon>Bacillati</taxon>
        <taxon>Actinomycetota</taxon>
        <taxon>Actinomycetes</taxon>
        <taxon>Kitasatosporales</taxon>
        <taxon>Streptomycetaceae</taxon>
        <taxon>Streptomyces</taxon>
    </lineage>
</organism>
<dbReference type="InterPro" id="IPR018060">
    <property type="entry name" value="HTH_AraC"/>
</dbReference>
<dbReference type="PANTHER" id="PTHR46796">
    <property type="entry name" value="HTH-TYPE TRANSCRIPTIONAL ACTIVATOR RHAS-RELATED"/>
    <property type="match status" value="1"/>
</dbReference>
<accession>A0ABW8C577</accession>
<dbReference type="PROSITE" id="PS01124">
    <property type="entry name" value="HTH_ARAC_FAMILY_2"/>
    <property type="match status" value="1"/>
</dbReference>
<evidence type="ECO:0000256" key="1">
    <source>
        <dbReference type="ARBA" id="ARBA00023015"/>
    </source>
</evidence>
<evidence type="ECO:0000313" key="5">
    <source>
        <dbReference type="EMBL" id="MFI9101585.1"/>
    </source>
</evidence>
<keyword evidence="2" id="KW-0238">DNA-binding</keyword>
<dbReference type="Pfam" id="PF20240">
    <property type="entry name" value="DUF6597"/>
    <property type="match status" value="1"/>
</dbReference>
<evidence type="ECO:0000256" key="2">
    <source>
        <dbReference type="ARBA" id="ARBA00023125"/>
    </source>
</evidence>
<dbReference type="PANTHER" id="PTHR46796:SF15">
    <property type="entry name" value="BLL1074 PROTEIN"/>
    <property type="match status" value="1"/>
</dbReference>
<sequence>MTTPEMGRGVLRPAVAATRFELLREEPAEAVAPYVEFYWIVRWDLRGRPPHEQKVLSHPNVHLVFEQPETAVYGVQRGVFTRVLRDRGQVLGVKFRPGGFRPLLGSPVADLTDRSVPAAELFGPAVTAAERTILGASDVSTMTATAESLLLSLLPGPETAPDPVTAEVAAMVERITASPSLFRVDALADDLGVSVRKLQRLFAEHVGASPKWVLRRARLHEAAARADQGVGIDWAALAADLGYSDQSHLTRDFTATVGASPARYAGE</sequence>
<dbReference type="Proteomes" id="UP001614394">
    <property type="component" value="Unassembled WGS sequence"/>
</dbReference>
<evidence type="ECO:0000256" key="3">
    <source>
        <dbReference type="ARBA" id="ARBA00023163"/>
    </source>
</evidence>
<dbReference type="SMART" id="SM00342">
    <property type="entry name" value="HTH_ARAC"/>
    <property type="match status" value="1"/>
</dbReference>
<dbReference type="InterPro" id="IPR050204">
    <property type="entry name" value="AraC_XylS_family_regulators"/>
</dbReference>
<name>A0ABW8C577_9ACTN</name>
<dbReference type="Pfam" id="PF12833">
    <property type="entry name" value="HTH_18"/>
    <property type="match status" value="1"/>
</dbReference>
<reference evidence="5 6" key="1">
    <citation type="submission" date="2024-10" db="EMBL/GenBank/DDBJ databases">
        <title>The Natural Products Discovery Center: Release of the First 8490 Sequenced Strains for Exploring Actinobacteria Biosynthetic Diversity.</title>
        <authorList>
            <person name="Kalkreuter E."/>
            <person name="Kautsar S.A."/>
            <person name="Yang D."/>
            <person name="Bader C.D."/>
            <person name="Teijaro C.N."/>
            <person name="Fluegel L."/>
            <person name="Davis C.M."/>
            <person name="Simpson J.R."/>
            <person name="Lauterbach L."/>
            <person name="Steele A.D."/>
            <person name="Gui C."/>
            <person name="Meng S."/>
            <person name="Li G."/>
            <person name="Viehrig K."/>
            <person name="Ye F."/>
            <person name="Su P."/>
            <person name="Kiefer A.F."/>
            <person name="Nichols A."/>
            <person name="Cepeda A.J."/>
            <person name="Yan W."/>
            <person name="Fan B."/>
            <person name="Jiang Y."/>
            <person name="Adhikari A."/>
            <person name="Zheng C.-J."/>
            <person name="Schuster L."/>
            <person name="Cowan T.M."/>
            <person name="Smanski M.J."/>
            <person name="Chevrette M.G."/>
            <person name="De Carvalho L.P.S."/>
            <person name="Shen B."/>
        </authorList>
    </citation>
    <scope>NUCLEOTIDE SEQUENCE [LARGE SCALE GENOMIC DNA]</scope>
    <source>
        <strain evidence="5 6">NPDC053399</strain>
    </source>
</reference>
<feature type="domain" description="HTH araC/xylS-type" evidence="4">
    <location>
        <begin position="166"/>
        <end position="267"/>
    </location>
</feature>
<dbReference type="RefSeq" id="WP_399648170.1">
    <property type="nucleotide sequence ID" value="NZ_JBITYG010000003.1"/>
</dbReference>
<keyword evidence="3" id="KW-0804">Transcription</keyword>
<evidence type="ECO:0000313" key="6">
    <source>
        <dbReference type="Proteomes" id="UP001614394"/>
    </source>
</evidence>
<evidence type="ECO:0000259" key="4">
    <source>
        <dbReference type="PROSITE" id="PS01124"/>
    </source>
</evidence>
<dbReference type="InterPro" id="IPR046532">
    <property type="entry name" value="DUF6597"/>
</dbReference>
<dbReference type="Gene3D" id="1.10.10.60">
    <property type="entry name" value="Homeodomain-like"/>
    <property type="match status" value="1"/>
</dbReference>
<keyword evidence="1" id="KW-0805">Transcription regulation</keyword>
<proteinExistence type="predicted"/>
<gene>
    <name evidence="5" type="ORF">ACIGXA_13780</name>
</gene>